<comment type="caution">
    <text evidence="2">The sequence shown here is derived from an EMBL/GenBank/DDBJ whole genome shotgun (WGS) entry which is preliminary data.</text>
</comment>
<feature type="compositionally biased region" description="Low complexity" evidence="1">
    <location>
        <begin position="52"/>
        <end position="65"/>
    </location>
</feature>
<reference evidence="2 3" key="1">
    <citation type="submission" date="2019-05" db="EMBL/GenBank/DDBJ databases">
        <title>Another draft genome of Portunus trituberculatus and its Hox gene families provides insights of decapod evolution.</title>
        <authorList>
            <person name="Jeong J.-H."/>
            <person name="Song I."/>
            <person name="Kim S."/>
            <person name="Choi T."/>
            <person name="Kim D."/>
            <person name="Ryu S."/>
            <person name="Kim W."/>
        </authorList>
    </citation>
    <scope>NUCLEOTIDE SEQUENCE [LARGE SCALE GENOMIC DNA]</scope>
    <source>
        <tissue evidence="2">Muscle</tissue>
    </source>
</reference>
<dbReference type="Proteomes" id="UP000324222">
    <property type="component" value="Unassembled WGS sequence"/>
</dbReference>
<sequence length="101" mass="11401">MHQETIWELHRIGRFSLRSLLRRLVLRQELLAGREAAHGGSLRDTWISNDQSSSSVASSPAINAAHQQERHCNPRNVRTKRIQLAQALQKLADTGVLRGEV</sequence>
<evidence type="ECO:0000313" key="3">
    <source>
        <dbReference type="Proteomes" id="UP000324222"/>
    </source>
</evidence>
<protein>
    <submittedName>
        <fullName evidence="2">Uncharacterized protein</fullName>
    </submittedName>
</protein>
<keyword evidence="3" id="KW-1185">Reference proteome</keyword>
<proteinExistence type="predicted"/>
<evidence type="ECO:0000313" key="2">
    <source>
        <dbReference type="EMBL" id="MPC19847.1"/>
    </source>
</evidence>
<accession>A0A5B7DF59</accession>
<organism evidence="2 3">
    <name type="scientific">Portunus trituberculatus</name>
    <name type="common">Swimming crab</name>
    <name type="synonym">Neptunus trituberculatus</name>
    <dbReference type="NCBI Taxonomy" id="210409"/>
    <lineage>
        <taxon>Eukaryota</taxon>
        <taxon>Metazoa</taxon>
        <taxon>Ecdysozoa</taxon>
        <taxon>Arthropoda</taxon>
        <taxon>Crustacea</taxon>
        <taxon>Multicrustacea</taxon>
        <taxon>Malacostraca</taxon>
        <taxon>Eumalacostraca</taxon>
        <taxon>Eucarida</taxon>
        <taxon>Decapoda</taxon>
        <taxon>Pleocyemata</taxon>
        <taxon>Brachyura</taxon>
        <taxon>Eubrachyura</taxon>
        <taxon>Portunoidea</taxon>
        <taxon>Portunidae</taxon>
        <taxon>Portuninae</taxon>
        <taxon>Portunus</taxon>
    </lineage>
</organism>
<evidence type="ECO:0000256" key="1">
    <source>
        <dbReference type="SAM" id="MobiDB-lite"/>
    </source>
</evidence>
<name>A0A5B7DF59_PORTR</name>
<gene>
    <name evidence="2" type="ORF">E2C01_012778</name>
</gene>
<feature type="region of interest" description="Disordered" evidence="1">
    <location>
        <begin position="36"/>
        <end position="73"/>
    </location>
</feature>
<dbReference type="AlphaFoldDB" id="A0A5B7DF59"/>
<dbReference type="EMBL" id="VSRR010000810">
    <property type="protein sequence ID" value="MPC19847.1"/>
    <property type="molecule type" value="Genomic_DNA"/>
</dbReference>